<dbReference type="EMBL" id="JAVLVT010000003">
    <property type="protein sequence ID" value="MDS1270428.1"/>
    <property type="molecule type" value="Genomic_DNA"/>
</dbReference>
<sequence length="86" mass="8926">MHRRVTVTSGAGLHARTAARLVEVATQAAEDVTVTKVSTGRSVSARSMLSVLTLDVHCGEEILLEVGSTDGAPLLDRLAAAVQEDG</sequence>
<dbReference type="Gene3D" id="3.30.1340.10">
    <property type="entry name" value="HPr-like"/>
    <property type="match status" value="1"/>
</dbReference>
<proteinExistence type="predicted"/>
<comment type="caution">
    <text evidence="5">The sequence shown here is derived from an EMBL/GenBank/DDBJ whole genome shotgun (WGS) entry which is preliminary data.</text>
</comment>
<dbReference type="InterPro" id="IPR000032">
    <property type="entry name" value="HPr-like"/>
</dbReference>
<comment type="subcellular location">
    <subcellularLocation>
        <location evidence="1">Cytoplasm</location>
    </subcellularLocation>
</comment>
<dbReference type="RefSeq" id="WP_310911936.1">
    <property type="nucleotide sequence ID" value="NZ_JAVLVT010000003.1"/>
</dbReference>
<keyword evidence="3" id="KW-0598">Phosphotransferase system</keyword>
<dbReference type="InterPro" id="IPR035895">
    <property type="entry name" value="HPr-like_sf"/>
</dbReference>
<dbReference type="PROSITE" id="PS51350">
    <property type="entry name" value="PTS_HPR_DOM"/>
    <property type="match status" value="1"/>
</dbReference>
<dbReference type="PRINTS" id="PR00107">
    <property type="entry name" value="PHOSPHOCPHPR"/>
</dbReference>
<keyword evidence="2" id="KW-0963">Cytoplasm</keyword>
<reference evidence="6" key="1">
    <citation type="submission" date="2023-07" db="EMBL/GenBank/DDBJ databases">
        <title>Novel species in the genus Lipingzhangella isolated from Sambhar Salt Lake.</title>
        <authorList>
            <person name="Jiya N."/>
            <person name="Kajale S."/>
            <person name="Sharma A."/>
        </authorList>
    </citation>
    <scope>NUCLEOTIDE SEQUENCE [LARGE SCALE GENOMIC DNA]</scope>
    <source>
        <strain evidence="6">LS1_29</strain>
    </source>
</reference>
<name>A0ABU2H555_9ACTN</name>
<dbReference type="PANTHER" id="PTHR33705">
    <property type="entry name" value="PHOSPHOCARRIER PROTEIN HPR"/>
    <property type="match status" value="1"/>
</dbReference>
<gene>
    <name evidence="5" type="ORF">RIF23_08985</name>
</gene>
<accession>A0ABU2H555</accession>
<feature type="domain" description="HPr" evidence="4">
    <location>
        <begin position="1"/>
        <end position="86"/>
    </location>
</feature>
<evidence type="ECO:0000313" key="5">
    <source>
        <dbReference type="EMBL" id="MDS1270428.1"/>
    </source>
</evidence>
<evidence type="ECO:0000256" key="3">
    <source>
        <dbReference type="ARBA" id="ARBA00022683"/>
    </source>
</evidence>
<organism evidence="5 6">
    <name type="scientific">Lipingzhangella rawalii</name>
    <dbReference type="NCBI Taxonomy" id="2055835"/>
    <lineage>
        <taxon>Bacteria</taxon>
        <taxon>Bacillati</taxon>
        <taxon>Actinomycetota</taxon>
        <taxon>Actinomycetes</taxon>
        <taxon>Streptosporangiales</taxon>
        <taxon>Nocardiopsidaceae</taxon>
        <taxon>Lipingzhangella</taxon>
    </lineage>
</organism>
<dbReference type="PANTHER" id="PTHR33705:SF2">
    <property type="entry name" value="PHOSPHOCARRIER PROTEIN NPR"/>
    <property type="match status" value="1"/>
</dbReference>
<dbReference type="Pfam" id="PF00381">
    <property type="entry name" value="PTS-HPr"/>
    <property type="match status" value="1"/>
</dbReference>
<dbReference type="SUPFAM" id="SSF55594">
    <property type="entry name" value="HPr-like"/>
    <property type="match status" value="1"/>
</dbReference>
<evidence type="ECO:0000256" key="2">
    <source>
        <dbReference type="ARBA" id="ARBA00022490"/>
    </source>
</evidence>
<evidence type="ECO:0000259" key="4">
    <source>
        <dbReference type="PROSITE" id="PS51350"/>
    </source>
</evidence>
<dbReference type="NCBIfam" id="TIGR01003">
    <property type="entry name" value="PTS_HPr_family"/>
    <property type="match status" value="1"/>
</dbReference>
<evidence type="ECO:0000256" key="1">
    <source>
        <dbReference type="ARBA" id="ARBA00004496"/>
    </source>
</evidence>
<dbReference type="InterPro" id="IPR050399">
    <property type="entry name" value="HPr"/>
</dbReference>
<protein>
    <submittedName>
        <fullName evidence="5">HPr family phosphocarrier protein</fullName>
    </submittedName>
</protein>
<dbReference type="Proteomes" id="UP001250214">
    <property type="component" value="Unassembled WGS sequence"/>
</dbReference>
<evidence type="ECO:0000313" key="6">
    <source>
        <dbReference type="Proteomes" id="UP001250214"/>
    </source>
</evidence>
<dbReference type="PROSITE" id="PS00589">
    <property type="entry name" value="PTS_HPR_SER"/>
    <property type="match status" value="1"/>
</dbReference>
<dbReference type="InterPro" id="IPR002114">
    <property type="entry name" value="PTS_HPr_Ser_P_site"/>
</dbReference>
<keyword evidence="6" id="KW-1185">Reference proteome</keyword>